<accession>A0A8H4VQX2</accession>
<protein>
    <submittedName>
        <fullName evidence="2">Uncharacterized protein</fullName>
    </submittedName>
</protein>
<name>A0A8H4VQX2_9HELO</name>
<feature type="signal peptide" evidence="1">
    <location>
        <begin position="1"/>
        <end position="18"/>
    </location>
</feature>
<dbReference type="AlphaFoldDB" id="A0A8H4VQX2"/>
<organism evidence="2 3">
    <name type="scientific">Cudoniella acicularis</name>
    <dbReference type="NCBI Taxonomy" id="354080"/>
    <lineage>
        <taxon>Eukaryota</taxon>
        <taxon>Fungi</taxon>
        <taxon>Dikarya</taxon>
        <taxon>Ascomycota</taxon>
        <taxon>Pezizomycotina</taxon>
        <taxon>Leotiomycetes</taxon>
        <taxon>Helotiales</taxon>
        <taxon>Tricladiaceae</taxon>
        <taxon>Cudoniella</taxon>
    </lineage>
</organism>
<gene>
    <name evidence="2" type="ORF">G7Y89_g15079</name>
</gene>
<dbReference type="EMBL" id="JAAMPI010002192">
    <property type="protein sequence ID" value="KAF4617070.1"/>
    <property type="molecule type" value="Genomic_DNA"/>
</dbReference>
<sequence>MLSKIVLILAAATSLSQAFQVPAGAQDGAYIYDTATNSHSLIGGNSTTVDVGPPSNFDATKRAGGSARLSERGFPWWSCSGTVVGGLDWASAMQIFKPNCDDTQYEGGQHLYAKYGEAMIFQCNYDASTCDLGDPSAQISGQVLWELSLVDSTCGSVAPTKKAGWRHISSSLSIGQASVIDIAC</sequence>
<evidence type="ECO:0000313" key="2">
    <source>
        <dbReference type="EMBL" id="KAF4617070.1"/>
    </source>
</evidence>
<evidence type="ECO:0000256" key="1">
    <source>
        <dbReference type="SAM" id="SignalP"/>
    </source>
</evidence>
<reference evidence="2 3" key="1">
    <citation type="submission" date="2020-03" db="EMBL/GenBank/DDBJ databases">
        <title>Draft Genome Sequence of Cudoniella acicularis.</title>
        <authorList>
            <person name="Buettner E."/>
            <person name="Kellner H."/>
        </authorList>
    </citation>
    <scope>NUCLEOTIDE SEQUENCE [LARGE SCALE GENOMIC DNA]</scope>
    <source>
        <strain evidence="2 3">DSM 108380</strain>
    </source>
</reference>
<feature type="chain" id="PRO_5034126979" evidence="1">
    <location>
        <begin position="19"/>
        <end position="184"/>
    </location>
</feature>
<evidence type="ECO:0000313" key="3">
    <source>
        <dbReference type="Proteomes" id="UP000566819"/>
    </source>
</evidence>
<comment type="caution">
    <text evidence="2">The sequence shown here is derived from an EMBL/GenBank/DDBJ whole genome shotgun (WGS) entry which is preliminary data.</text>
</comment>
<dbReference type="OrthoDB" id="3565104at2759"/>
<keyword evidence="3" id="KW-1185">Reference proteome</keyword>
<dbReference type="Proteomes" id="UP000566819">
    <property type="component" value="Unassembled WGS sequence"/>
</dbReference>
<keyword evidence="1" id="KW-0732">Signal</keyword>
<proteinExistence type="predicted"/>